<dbReference type="InterPro" id="IPR011990">
    <property type="entry name" value="TPR-like_helical_dom_sf"/>
</dbReference>
<sequence length="473" mass="54284">MLKYPLQTTAAFLLSFIINGLYSVFFLPEAKADFREGLDLLFSDTPYLQFTRPLDTKDLAQELLASVVDSTSDSPEFNFINTNHASAVLRHMLETTKDESSPFFIQACYLTAMLPAIPGKPCSSLCRASYLRRAHKKLVEKEKMERLPISKQLSDNLSSITESADECYTRSHLWKYPPIGISPNQHLANLYMNAAIELYTLAIKKQDNEENNVTAIKNQYRLGCCLLQQHKKDKEQIEKIFQRIKDDFPLASYQLANNFLEKDNEQSVSTAKILCQKTITLSCPQANILLYHLLNQDPYELEQQRGMMFLYRAALTCHPKALLMLGRLELQKQQQSGQINKDYKPIKRAIGFIKMANQYGSAEAACYLARLTIHSIPLNKSQSSYLATFLFLNPSYGTLPVHQNIMTQLINNENTNFYNLLHKLFNTTSESWNPDVIGLAMKWYQSGSPVESYKDKYLWCREKLKYINSNLHL</sequence>
<evidence type="ECO:0000313" key="1">
    <source>
        <dbReference type="EMBL" id="PJE80472.1"/>
    </source>
</evidence>
<dbReference type="Gene3D" id="1.25.40.10">
    <property type="entry name" value="Tetratricopeptide repeat domain"/>
    <property type="match status" value="1"/>
</dbReference>
<dbReference type="EMBL" id="NSIT01000016">
    <property type="protein sequence ID" value="PJE80472.1"/>
    <property type="molecule type" value="Genomic_DNA"/>
</dbReference>
<dbReference type="AlphaFoldDB" id="A0A2H9TB51"/>
<gene>
    <name evidence="1" type="ORF">CI610_00555</name>
</gene>
<comment type="caution">
    <text evidence="1">The sequence shown here is derived from an EMBL/GenBank/DDBJ whole genome shotgun (WGS) entry which is preliminary data.</text>
</comment>
<reference evidence="1" key="1">
    <citation type="journal article" date="2017" name="Appl. Environ. Microbiol.">
        <title>Molecular characterization of an Endozoicomonas-like organism causing infection in king scallop Pecten maximus L.</title>
        <authorList>
            <person name="Cano I."/>
            <person name="van Aerle R."/>
            <person name="Ross S."/>
            <person name="Verner-Jeffreys D.W."/>
            <person name="Paley R.K."/>
            <person name="Rimmer G."/>
            <person name="Ryder D."/>
            <person name="Hooper P."/>
            <person name="Stone D."/>
            <person name="Feist S.W."/>
        </authorList>
    </citation>
    <scope>NUCLEOTIDE SEQUENCE</scope>
</reference>
<protein>
    <submittedName>
        <fullName evidence="1">Uncharacterized protein</fullName>
    </submittedName>
</protein>
<organism evidence="1">
    <name type="scientific">invertebrate metagenome</name>
    <dbReference type="NCBI Taxonomy" id="1711999"/>
    <lineage>
        <taxon>unclassified sequences</taxon>
        <taxon>metagenomes</taxon>
        <taxon>organismal metagenomes</taxon>
    </lineage>
</organism>
<proteinExistence type="predicted"/>
<name>A0A2H9TB51_9ZZZZ</name>
<accession>A0A2H9TB51</accession>